<sequence>MLQRIASLYFSYASPWLKRFSPIGSGPVWRRDSLAWLARIEQAHGAISDEFARWLDGGHRVPDKEDLAPGTTSHYGPERWELLHLMLCGERIAPVAPHFPATLAALAVIPDIRTVMFSRLPPERKHIPRHRDGESGTLRMHLGLKVPASGVCQIEIAGQPLAWKVGEAFVMDVGANEHEVRKDADEERIILIVDFLHPLPSWVAWLQRRFYAVHVGLQAKAMMQSAYARLCQASKA</sequence>
<evidence type="ECO:0000256" key="3">
    <source>
        <dbReference type="ARBA" id="ARBA00023002"/>
    </source>
</evidence>
<keyword evidence="6" id="KW-1185">Reference proteome</keyword>
<evidence type="ECO:0000256" key="2">
    <source>
        <dbReference type="ARBA" id="ARBA00022964"/>
    </source>
</evidence>
<proteinExistence type="inferred from homology"/>
<dbReference type="SUPFAM" id="SSF51197">
    <property type="entry name" value="Clavaminate synthase-like"/>
    <property type="match status" value="1"/>
</dbReference>
<dbReference type="InterPro" id="IPR007803">
    <property type="entry name" value="Asp/Arg/Pro-Hydrxlase"/>
</dbReference>
<dbReference type="Gene3D" id="2.60.120.330">
    <property type="entry name" value="B-lactam Antibiotic, Isopenicillin N Synthase, Chain"/>
    <property type="match status" value="1"/>
</dbReference>
<protein>
    <submittedName>
        <fullName evidence="5">Aspartyl/asparaginyl beta-hydroxylase domain-containing protein</fullName>
    </submittedName>
</protein>
<reference evidence="5" key="1">
    <citation type="submission" date="2022-09" db="EMBL/GenBank/DDBJ databases">
        <title>Tahibacter sp. nov., isolated from a fresh water.</title>
        <authorList>
            <person name="Baek J.H."/>
            <person name="Lee J.K."/>
            <person name="Kim J.M."/>
            <person name="Jeon C.O."/>
        </authorList>
    </citation>
    <scope>NUCLEOTIDE SEQUENCE</scope>
    <source>
        <strain evidence="5">W38</strain>
    </source>
</reference>
<evidence type="ECO:0000313" key="6">
    <source>
        <dbReference type="Proteomes" id="UP001064632"/>
    </source>
</evidence>
<dbReference type="RefSeq" id="WP_261693263.1">
    <property type="nucleotide sequence ID" value="NZ_CP104694.1"/>
</dbReference>
<dbReference type="PANTHER" id="PTHR46332">
    <property type="entry name" value="ASPARTATE BETA-HYDROXYLASE DOMAIN-CONTAINING PROTEIN 2"/>
    <property type="match status" value="1"/>
</dbReference>
<gene>
    <name evidence="5" type="ORF">N4264_16150</name>
</gene>
<evidence type="ECO:0000313" key="5">
    <source>
        <dbReference type="EMBL" id="UXI66279.1"/>
    </source>
</evidence>
<dbReference type="Pfam" id="PF05118">
    <property type="entry name" value="Asp_Arg_Hydrox"/>
    <property type="match status" value="1"/>
</dbReference>
<accession>A0ABY6B9D1</accession>
<comment type="similarity">
    <text evidence="1">Belongs to the aspartyl/asparaginyl beta-hydroxylase family.</text>
</comment>
<name>A0ABY6B9D1_9GAMM</name>
<feature type="domain" description="Aspartyl/asparaginy/proline hydroxylase" evidence="4">
    <location>
        <begin position="43"/>
        <end position="198"/>
    </location>
</feature>
<keyword evidence="3" id="KW-0560">Oxidoreductase</keyword>
<dbReference type="InterPro" id="IPR051821">
    <property type="entry name" value="Asp/Asn_beta-hydroxylase"/>
</dbReference>
<dbReference type="Proteomes" id="UP001064632">
    <property type="component" value="Chromosome"/>
</dbReference>
<dbReference type="EMBL" id="CP104694">
    <property type="protein sequence ID" value="UXI66279.1"/>
    <property type="molecule type" value="Genomic_DNA"/>
</dbReference>
<dbReference type="InterPro" id="IPR027443">
    <property type="entry name" value="IPNS-like_sf"/>
</dbReference>
<evidence type="ECO:0000259" key="4">
    <source>
        <dbReference type="Pfam" id="PF05118"/>
    </source>
</evidence>
<evidence type="ECO:0000256" key="1">
    <source>
        <dbReference type="ARBA" id="ARBA00007730"/>
    </source>
</evidence>
<dbReference type="PANTHER" id="PTHR46332:SF5">
    <property type="entry name" value="ASPARTATE BETA-HYDROXYLASE DOMAIN CONTAINING 2"/>
    <property type="match status" value="1"/>
</dbReference>
<organism evidence="5 6">
    <name type="scientific">Tahibacter amnicola</name>
    <dbReference type="NCBI Taxonomy" id="2976241"/>
    <lineage>
        <taxon>Bacteria</taxon>
        <taxon>Pseudomonadati</taxon>
        <taxon>Pseudomonadota</taxon>
        <taxon>Gammaproteobacteria</taxon>
        <taxon>Lysobacterales</taxon>
        <taxon>Rhodanobacteraceae</taxon>
        <taxon>Tahibacter</taxon>
    </lineage>
</organism>
<keyword evidence="2" id="KW-0223">Dioxygenase</keyword>